<accession>A0ABV9E324</accession>
<gene>
    <name evidence="1" type="ORF">ACFO4E_24850</name>
</gene>
<proteinExistence type="predicted"/>
<dbReference type="Proteomes" id="UP001595923">
    <property type="component" value="Unassembled WGS sequence"/>
</dbReference>
<comment type="caution">
    <text evidence="1">The sequence shown here is derived from an EMBL/GenBank/DDBJ whole genome shotgun (WGS) entry which is preliminary data.</text>
</comment>
<sequence>MKQGTYEYQTDLFRRPFLDGRKEGEELGEAKGQAEGKANAVLLVLSARGIDVTDSIRERVDACTDIPTLDTWIGRAATVDNAEELFA</sequence>
<evidence type="ECO:0008006" key="3">
    <source>
        <dbReference type="Google" id="ProtNLM"/>
    </source>
</evidence>
<evidence type="ECO:0000313" key="2">
    <source>
        <dbReference type="Proteomes" id="UP001595923"/>
    </source>
</evidence>
<organism evidence="1 2">
    <name type="scientific">Nocardiopsis mangrovi</name>
    <dbReference type="NCBI Taxonomy" id="1179818"/>
    <lineage>
        <taxon>Bacteria</taxon>
        <taxon>Bacillati</taxon>
        <taxon>Actinomycetota</taxon>
        <taxon>Actinomycetes</taxon>
        <taxon>Streptosporangiales</taxon>
        <taxon>Nocardiopsidaceae</taxon>
        <taxon>Nocardiopsis</taxon>
    </lineage>
</organism>
<evidence type="ECO:0000313" key="1">
    <source>
        <dbReference type="EMBL" id="MFC4565098.1"/>
    </source>
</evidence>
<keyword evidence="2" id="KW-1185">Reference proteome</keyword>
<dbReference type="EMBL" id="JBHSFQ010000032">
    <property type="protein sequence ID" value="MFC4565098.1"/>
    <property type="molecule type" value="Genomic_DNA"/>
</dbReference>
<reference evidence="2" key="1">
    <citation type="journal article" date="2019" name="Int. J. Syst. Evol. Microbiol.">
        <title>The Global Catalogue of Microorganisms (GCM) 10K type strain sequencing project: providing services to taxonomists for standard genome sequencing and annotation.</title>
        <authorList>
            <consortium name="The Broad Institute Genomics Platform"/>
            <consortium name="The Broad Institute Genome Sequencing Center for Infectious Disease"/>
            <person name="Wu L."/>
            <person name="Ma J."/>
        </authorList>
    </citation>
    <scope>NUCLEOTIDE SEQUENCE [LARGE SCALE GENOMIC DNA]</scope>
    <source>
        <strain evidence="2">XZYJ18</strain>
    </source>
</reference>
<name>A0ABV9E324_9ACTN</name>
<dbReference type="RefSeq" id="WP_378578766.1">
    <property type="nucleotide sequence ID" value="NZ_JBHSFQ010000032.1"/>
</dbReference>
<protein>
    <recommendedName>
        <fullName evidence="3">Transposase</fullName>
    </recommendedName>
</protein>